<gene>
    <name evidence="5" type="ORF">TALK_13070</name>
</gene>
<keyword evidence="2" id="KW-0238">DNA-binding</keyword>
<dbReference type="PROSITE" id="PS00356">
    <property type="entry name" value="HTH_LACI_1"/>
    <property type="match status" value="1"/>
</dbReference>
<dbReference type="SUPFAM" id="SSF53822">
    <property type="entry name" value="Periplasmic binding protein-like I"/>
    <property type="match status" value="1"/>
</dbReference>
<evidence type="ECO:0000256" key="2">
    <source>
        <dbReference type="ARBA" id="ARBA00023125"/>
    </source>
</evidence>
<dbReference type="CDD" id="cd01392">
    <property type="entry name" value="HTH_LacI"/>
    <property type="match status" value="1"/>
</dbReference>
<dbReference type="SMART" id="SM00354">
    <property type="entry name" value="HTH_LACI"/>
    <property type="match status" value="1"/>
</dbReference>
<dbReference type="GO" id="GO:0000976">
    <property type="term" value="F:transcription cis-regulatory region binding"/>
    <property type="evidence" value="ECO:0007669"/>
    <property type="project" value="TreeGrafter"/>
</dbReference>
<evidence type="ECO:0000256" key="1">
    <source>
        <dbReference type="ARBA" id="ARBA00023015"/>
    </source>
</evidence>
<dbReference type="EMBL" id="JFKB01000008">
    <property type="protein sequence ID" value="OSQ47541.1"/>
    <property type="molecule type" value="Genomic_DNA"/>
</dbReference>
<proteinExistence type="predicted"/>
<dbReference type="Proteomes" id="UP000193396">
    <property type="component" value="Unassembled WGS sequence"/>
</dbReference>
<dbReference type="Gene3D" id="1.10.260.40">
    <property type="entry name" value="lambda repressor-like DNA-binding domains"/>
    <property type="match status" value="1"/>
</dbReference>
<dbReference type="InterPro" id="IPR025997">
    <property type="entry name" value="SBP_2_dom"/>
</dbReference>
<keyword evidence="6" id="KW-1185">Reference proteome</keyword>
<reference evidence="5 6" key="1">
    <citation type="submission" date="2014-03" db="EMBL/GenBank/DDBJ databases">
        <title>The draft genome sequence of Thalassospira alkalitolerans JCM 18968.</title>
        <authorList>
            <person name="Lai Q."/>
            <person name="Shao Z."/>
        </authorList>
    </citation>
    <scope>NUCLEOTIDE SEQUENCE [LARGE SCALE GENOMIC DNA]</scope>
    <source>
        <strain evidence="5 6">JCM 18968</strain>
    </source>
</reference>
<name>A0A1Y2LAJ2_9PROT</name>
<dbReference type="InterPro" id="IPR028082">
    <property type="entry name" value="Peripla_BP_I"/>
</dbReference>
<sequence length="344" mass="37580">MPKTTGPVIKDIAELSGVSPATVDRVLNKRSGVREMTAKRVLQAAAELGYLPESDMQANFRPRPMKVVFLLPAGTNPYLGLLGETIKAAAEQPSGYNIRARCFFIDSFNPKLLSDAMRQHGKTADGIAFMAIDHPLVRETIADLQAQGKHVITLVSDIAGIRHSAYVGLDNRAVGRTAGYLLGRLTRQTTGRVALITASRTYRAHEEREMGFLSLMDESFAGISVIAAREGHDNRSENYHHTVSLLAEYPDLIGIYNVGGSSDGIARALRESDRGRDIVFIGHGLTSDTRKFLLEDIMDIVITQSPDIIVQNALKIFDNIRNGAAPMQGVADLTMQIVVKENLP</sequence>
<dbReference type="PROSITE" id="PS50932">
    <property type="entry name" value="HTH_LACI_2"/>
    <property type="match status" value="1"/>
</dbReference>
<evidence type="ECO:0000313" key="6">
    <source>
        <dbReference type="Proteomes" id="UP000193396"/>
    </source>
</evidence>
<keyword evidence="3" id="KW-0804">Transcription</keyword>
<dbReference type="CDD" id="cd06307">
    <property type="entry name" value="PBP1_sugar_binding"/>
    <property type="match status" value="1"/>
</dbReference>
<dbReference type="PANTHER" id="PTHR30146:SF152">
    <property type="entry name" value="TRANSCRIPTIONAL REGULATORY PROTEIN"/>
    <property type="match status" value="1"/>
</dbReference>
<dbReference type="OrthoDB" id="9805774at2"/>
<dbReference type="STRING" id="1293890.TALK_13070"/>
<dbReference type="SUPFAM" id="SSF47413">
    <property type="entry name" value="lambda repressor-like DNA-binding domains"/>
    <property type="match status" value="1"/>
</dbReference>
<evidence type="ECO:0000259" key="4">
    <source>
        <dbReference type="PROSITE" id="PS50932"/>
    </source>
</evidence>
<dbReference type="PANTHER" id="PTHR30146">
    <property type="entry name" value="LACI-RELATED TRANSCRIPTIONAL REPRESSOR"/>
    <property type="match status" value="1"/>
</dbReference>
<dbReference type="InterPro" id="IPR010982">
    <property type="entry name" value="Lambda_DNA-bd_dom_sf"/>
</dbReference>
<dbReference type="RefSeq" id="WP_085619651.1">
    <property type="nucleotide sequence ID" value="NZ_CAXBPE010000009.1"/>
</dbReference>
<protein>
    <submittedName>
        <fullName evidence="5">LacI family transcriptional regulator</fullName>
    </submittedName>
</protein>
<accession>A0A1Y2LAJ2</accession>
<dbReference type="AlphaFoldDB" id="A0A1Y2LAJ2"/>
<dbReference type="Pfam" id="PF00356">
    <property type="entry name" value="LacI"/>
    <property type="match status" value="1"/>
</dbReference>
<dbReference type="Gene3D" id="3.40.50.2300">
    <property type="match status" value="2"/>
</dbReference>
<comment type="caution">
    <text evidence="5">The sequence shown here is derived from an EMBL/GenBank/DDBJ whole genome shotgun (WGS) entry which is preliminary data.</text>
</comment>
<dbReference type="Pfam" id="PF13407">
    <property type="entry name" value="Peripla_BP_4"/>
    <property type="match status" value="1"/>
</dbReference>
<evidence type="ECO:0000313" key="5">
    <source>
        <dbReference type="EMBL" id="OSQ47541.1"/>
    </source>
</evidence>
<keyword evidence="1" id="KW-0805">Transcription regulation</keyword>
<organism evidence="5 6">
    <name type="scientific">Thalassospira alkalitolerans</name>
    <dbReference type="NCBI Taxonomy" id="1293890"/>
    <lineage>
        <taxon>Bacteria</taxon>
        <taxon>Pseudomonadati</taxon>
        <taxon>Pseudomonadota</taxon>
        <taxon>Alphaproteobacteria</taxon>
        <taxon>Rhodospirillales</taxon>
        <taxon>Thalassospiraceae</taxon>
        <taxon>Thalassospira</taxon>
    </lineage>
</organism>
<dbReference type="GO" id="GO:0003700">
    <property type="term" value="F:DNA-binding transcription factor activity"/>
    <property type="evidence" value="ECO:0007669"/>
    <property type="project" value="TreeGrafter"/>
</dbReference>
<feature type="domain" description="HTH lacI-type" evidence="4">
    <location>
        <begin position="7"/>
        <end position="67"/>
    </location>
</feature>
<evidence type="ECO:0000256" key="3">
    <source>
        <dbReference type="ARBA" id="ARBA00023163"/>
    </source>
</evidence>
<dbReference type="InterPro" id="IPR000843">
    <property type="entry name" value="HTH_LacI"/>
</dbReference>